<name>H6C5A1_EXODN</name>
<accession>H6C5A1</accession>
<keyword evidence="3" id="KW-1185">Reference proteome</keyword>
<dbReference type="AlphaFoldDB" id="H6C5A1"/>
<feature type="compositionally biased region" description="Polar residues" evidence="1">
    <location>
        <begin position="37"/>
        <end position="46"/>
    </location>
</feature>
<sequence>MPRTLVQVNQLLHEKLFCWHSREDHIAMLVPVSGTSGPDISGTPTAQEEGHPQAHPAPYVTDRLAKVYGPCIDWMRERKTGKIQMLNPVVDIPAYEAYKLVGASSHIVRSSPWT</sequence>
<dbReference type="EMBL" id="JH226135">
    <property type="protein sequence ID" value="EHY58948.1"/>
    <property type="molecule type" value="Genomic_DNA"/>
</dbReference>
<dbReference type="GeneID" id="20311589"/>
<evidence type="ECO:0000313" key="3">
    <source>
        <dbReference type="Proteomes" id="UP000007304"/>
    </source>
</evidence>
<dbReference type="Proteomes" id="UP000007304">
    <property type="component" value="Unassembled WGS sequence"/>
</dbReference>
<organism evidence="2 3">
    <name type="scientific">Exophiala dermatitidis (strain ATCC 34100 / CBS 525.76 / NIH/UT8656)</name>
    <name type="common">Black yeast</name>
    <name type="synonym">Wangiella dermatitidis</name>
    <dbReference type="NCBI Taxonomy" id="858893"/>
    <lineage>
        <taxon>Eukaryota</taxon>
        <taxon>Fungi</taxon>
        <taxon>Dikarya</taxon>
        <taxon>Ascomycota</taxon>
        <taxon>Pezizomycotina</taxon>
        <taxon>Eurotiomycetes</taxon>
        <taxon>Chaetothyriomycetidae</taxon>
        <taxon>Chaetothyriales</taxon>
        <taxon>Herpotrichiellaceae</taxon>
        <taxon>Exophiala</taxon>
    </lineage>
</organism>
<dbReference type="RefSeq" id="XP_009159409.1">
    <property type="nucleotide sequence ID" value="XM_009161161.1"/>
</dbReference>
<reference evidence="2" key="1">
    <citation type="submission" date="2011-07" db="EMBL/GenBank/DDBJ databases">
        <title>The Genome Sequence of Exophiala (Wangiella) dermatitidis NIH/UT8656.</title>
        <authorList>
            <consortium name="The Broad Institute Genome Sequencing Platform"/>
            <person name="Cuomo C."/>
            <person name="Wang Z."/>
            <person name="Hunicke-Smith S."/>
            <person name="Szanislo P.J."/>
            <person name="Earl A."/>
            <person name="Young S.K."/>
            <person name="Zeng Q."/>
            <person name="Gargeya S."/>
            <person name="Fitzgerald M."/>
            <person name="Haas B."/>
            <person name="Abouelleil A."/>
            <person name="Alvarado L."/>
            <person name="Arachchi H.M."/>
            <person name="Berlin A."/>
            <person name="Brown A."/>
            <person name="Chapman S.B."/>
            <person name="Chen Z."/>
            <person name="Dunbar C."/>
            <person name="Freedman E."/>
            <person name="Gearin G."/>
            <person name="Gellesch M."/>
            <person name="Goldberg J."/>
            <person name="Griggs A."/>
            <person name="Gujja S."/>
            <person name="Heiman D."/>
            <person name="Howarth C."/>
            <person name="Larson L."/>
            <person name="Lui A."/>
            <person name="MacDonald P.J.P."/>
            <person name="Montmayeur A."/>
            <person name="Murphy C."/>
            <person name="Neiman D."/>
            <person name="Pearson M."/>
            <person name="Priest M."/>
            <person name="Roberts A."/>
            <person name="Saif S."/>
            <person name="Shea T."/>
            <person name="Shenoy N."/>
            <person name="Sisk P."/>
            <person name="Stolte C."/>
            <person name="Sykes S."/>
            <person name="Wortman J."/>
            <person name="Nusbaum C."/>
            <person name="Birren B."/>
        </authorList>
    </citation>
    <scope>NUCLEOTIDE SEQUENCE</scope>
    <source>
        <strain evidence="2">NIH/UT8656</strain>
    </source>
</reference>
<dbReference type="InParanoid" id="H6C5A1"/>
<gene>
    <name evidence="2" type="ORF">HMPREF1120_06950</name>
</gene>
<feature type="region of interest" description="Disordered" evidence="1">
    <location>
        <begin position="37"/>
        <end position="57"/>
    </location>
</feature>
<proteinExistence type="predicted"/>
<protein>
    <submittedName>
        <fullName evidence="2">Uncharacterized protein</fullName>
    </submittedName>
</protein>
<dbReference type="HOGENOM" id="CLU_2121068_0_0_1"/>
<evidence type="ECO:0000256" key="1">
    <source>
        <dbReference type="SAM" id="MobiDB-lite"/>
    </source>
</evidence>
<evidence type="ECO:0000313" key="2">
    <source>
        <dbReference type="EMBL" id="EHY58948.1"/>
    </source>
</evidence>
<dbReference type="VEuPathDB" id="FungiDB:HMPREF1120_06950"/>